<organism evidence="1 2">
    <name type="scientific">Linderina macrospora</name>
    <dbReference type="NCBI Taxonomy" id="4868"/>
    <lineage>
        <taxon>Eukaryota</taxon>
        <taxon>Fungi</taxon>
        <taxon>Fungi incertae sedis</taxon>
        <taxon>Zoopagomycota</taxon>
        <taxon>Kickxellomycotina</taxon>
        <taxon>Kickxellomycetes</taxon>
        <taxon>Kickxellales</taxon>
        <taxon>Kickxellaceae</taxon>
        <taxon>Linderina</taxon>
    </lineage>
</organism>
<evidence type="ECO:0000313" key="2">
    <source>
        <dbReference type="Proteomes" id="UP001150603"/>
    </source>
</evidence>
<reference evidence="1" key="1">
    <citation type="submission" date="2022-07" db="EMBL/GenBank/DDBJ databases">
        <title>Phylogenomic reconstructions and comparative analyses of Kickxellomycotina fungi.</title>
        <authorList>
            <person name="Reynolds N.K."/>
            <person name="Stajich J.E."/>
            <person name="Barry K."/>
            <person name="Grigoriev I.V."/>
            <person name="Crous P."/>
            <person name="Smith M.E."/>
        </authorList>
    </citation>
    <scope>NUCLEOTIDE SEQUENCE</scope>
    <source>
        <strain evidence="1">NRRL 5244</strain>
    </source>
</reference>
<dbReference type="EMBL" id="JANBPW010000026">
    <property type="protein sequence ID" value="KAJ1951337.1"/>
    <property type="molecule type" value="Genomic_DNA"/>
</dbReference>
<gene>
    <name evidence="1" type="ORF">FBU59_000219</name>
</gene>
<protein>
    <submittedName>
        <fullName evidence="1">Uncharacterized protein</fullName>
    </submittedName>
</protein>
<dbReference type="Proteomes" id="UP001150603">
    <property type="component" value="Unassembled WGS sequence"/>
</dbReference>
<comment type="caution">
    <text evidence="1">The sequence shown here is derived from an EMBL/GenBank/DDBJ whole genome shotgun (WGS) entry which is preliminary data.</text>
</comment>
<keyword evidence="2" id="KW-1185">Reference proteome</keyword>
<sequence length="925" mass="100568">MSTVSSQRSQRSHTRRQTSISSSAKSAGTDLHRPTAPQQVQVLEGTTIPEHSLLRLSGDESAVNARARSGSDDDVTISLGLKEGIERAWNAVLANVGNISLAWQNEVPYNGYSPSAAPDPSQIFENVQAKGARTHTVSVQTGDSELKMPGSHPRRQRIKAIVRPRSHTTGSHVSSSRSVRSDDVAVVASSKMEQRPDDILKSLTNDGGFSDHAEETRRGREKRKEKKRKSRSRTRTRETRVGEGTTEMSVATESVDESAVAEGSQAAVGKTKPGRRSSMSIRLSISRLLPPKIPGVNTAGDPATQPKERSVPLPNRKSKNKRASWAPHSFTSPLQISVPLPEDSEATTESDTAPAHRRTNSLPYENTLGILDEEAEGAQSPADGQPEGSAETAPSVVHPPPSDTPAQQTLASEEVRLNNLEDRVSMMLSQLGMEAAPLHAFDARQSGASSAAVYIASTDQRKMHWFQSPRYAPAHRETKSGKDVILVDDDSSGADNLGDADYYSMHRSLRPLGSDSIMPEYTISGSNARLHRKLTTASVVSTAVGSTSSTLQDTAVASPRVPRTHRQLPQHRTPGFSPAYNSHLTAIPGTASDVPVCPYCRSLNTPCNQLHTILERLDQTDVYVKNVARHATAVDALLADLRAQSRVLAETLASSQARASSLSQTVTDAIDYASQNLRRRSAPHATAPQTVSVRGPESVSTTRSRLDNYRTLSKKARDLDLRSQLMATVVETRAHQEEHGRSFRVGTDKSAHLYSWIQDAVAISAHATSASESEFPDSQLRRRRTVATPDEVAIDRSVPMSPKEPASSRASTGSRVNRKPKRGGTKHHRQHHRPVQPIPVRAQRISEQWEQLQTLMGEMLPDCQSDKTAAVDTVYDRELATGIAADGLKLVQRVLKSTIESLDKVKVQGNPATVPISDHIDIPAM</sequence>
<name>A0ACC1JHF5_9FUNG</name>
<proteinExistence type="predicted"/>
<accession>A0ACC1JHF5</accession>
<evidence type="ECO:0000313" key="1">
    <source>
        <dbReference type="EMBL" id="KAJ1951337.1"/>
    </source>
</evidence>